<accession>A0ABD5PB23</accession>
<dbReference type="InterPro" id="IPR058468">
    <property type="entry name" value="DUF8155_N"/>
</dbReference>
<evidence type="ECO:0000259" key="3">
    <source>
        <dbReference type="Pfam" id="PF26483"/>
    </source>
</evidence>
<dbReference type="Pfam" id="PF26482">
    <property type="entry name" value="DUF8155"/>
    <property type="match status" value="1"/>
</dbReference>
<feature type="domain" description="DUF8155" evidence="3">
    <location>
        <begin position="185"/>
        <end position="331"/>
    </location>
</feature>
<dbReference type="EMBL" id="JBHSDS010000006">
    <property type="protein sequence ID" value="MFC4358006.1"/>
    <property type="molecule type" value="Genomic_DNA"/>
</dbReference>
<evidence type="ECO:0000313" key="5">
    <source>
        <dbReference type="Proteomes" id="UP001595921"/>
    </source>
</evidence>
<evidence type="ECO:0000256" key="1">
    <source>
        <dbReference type="SAM" id="MobiDB-lite"/>
    </source>
</evidence>
<dbReference type="InterPro" id="IPR058817">
    <property type="entry name" value="DUF8155_C"/>
</dbReference>
<evidence type="ECO:0008006" key="6">
    <source>
        <dbReference type="Google" id="ProtNLM"/>
    </source>
</evidence>
<keyword evidence="5" id="KW-1185">Reference proteome</keyword>
<proteinExistence type="predicted"/>
<dbReference type="AlphaFoldDB" id="A0ABD5PB23"/>
<dbReference type="RefSeq" id="WP_267624413.1">
    <property type="nucleotide sequence ID" value="NZ_JAODIW010000008.1"/>
</dbReference>
<evidence type="ECO:0000259" key="2">
    <source>
        <dbReference type="Pfam" id="PF26482"/>
    </source>
</evidence>
<dbReference type="Pfam" id="PF26483">
    <property type="entry name" value="DUF8155_C"/>
    <property type="match status" value="1"/>
</dbReference>
<name>A0ABD5PB23_9EURY</name>
<organism evidence="4 5">
    <name type="scientific">Halobium salinum</name>
    <dbReference type="NCBI Taxonomy" id="1364940"/>
    <lineage>
        <taxon>Archaea</taxon>
        <taxon>Methanobacteriati</taxon>
        <taxon>Methanobacteriota</taxon>
        <taxon>Stenosarchaea group</taxon>
        <taxon>Halobacteria</taxon>
        <taxon>Halobacteriales</taxon>
        <taxon>Haloferacaceae</taxon>
        <taxon>Halobium</taxon>
    </lineage>
</organism>
<feature type="domain" description="DUF8155" evidence="2">
    <location>
        <begin position="26"/>
        <end position="179"/>
    </location>
</feature>
<dbReference type="Proteomes" id="UP001595921">
    <property type="component" value="Unassembled WGS sequence"/>
</dbReference>
<reference evidence="4 5" key="1">
    <citation type="journal article" date="2019" name="Int. J. Syst. Evol. Microbiol.">
        <title>The Global Catalogue of Microorganisms (GCM) 10K type strain sequencing project: providing services to taxonomists for standard genome sequencing and annotation.</title>
        <authorList>
            <consortium name="The Broad Institute Genomics Platform"/>
            <consortium name="The Broad Institute Genome Sequencing Center for Infectious Disease"/>
            <person name="Wu L."/>
            <person name="Ma J."/>
        </authorList>
    </citation>
    <scope>NUCLEOTIDE SEQUENCE [LARGE SCALE GENOMIC DNA]</scope>
    <source>
        <strain evidence="4 5">CGMCC 1.12553</strain>
    </source>
</reference>
<feature type="region of interest" description="Disordered" evidence="1">
    <location>
        <begin position="1"/>
        <end position="21"/>
    </location>
</feature>
<protein>
    <recommendedName>
        <fullName evidence="6">Peptidase M23</fullName>
    </recommendedName>
</protein>
<gene>
    <name evidence="4" type="ORF">ACFO0N_08610</name>
</gene>
<evidence type="ECO:0000313" key="4">
    <source>
        <dbReference type="EMBL" id="MFC4358006.1"/>
    </source>
</evidence>
<comment type="caution">
    <text evidence="4">The sequence shown here is derived from an EMBL/GenBank/DDBJ whole genome shotgun (WGS) entry which is preliminary data.</text>
</comment>
<sequence>MDDPAAGDDPVPSPSTAGSDALSVILPGDTVARYRKFSLYNSPYPAHDRGCAVDLYPESNVGVSPVAGVVRDTRTVRCPDRPYAVDHDHLVLVDVDVEASGIRVGGGSEPEDGLVARILHVDPDAPNGVEPGDEVAVGDPLGEMVRSGFFGQWVDNHVHLGFRAPDRNPYRAAGSLPLAVDATVEPVTWDGTGTVVETGATHAVLDAPAHPAAGSSGTAAFAAIAADDGCALDGGLAHYSAGGLLSGAGAVEEVEGVVAGDAGDPRPVSLLGHEVGVAHGRDVTWGDVALSAGDQPLVGLSLFAGRDALGAKLVAFDHGFAVGDEVRVRIEPTDDPVRLD</sequence>